<dbReference type="InterPro" id="IPR051361">
    <property type="entry name" value="ThrE/Ser_Exporter"/>
</dbReference>
<feature type="region of interest" description="Disordered" evidence="7">
    <location>
        <begin position="1"/>
        <end position="24"/>
    </location>
</feature>
<evidence type="ECO:0000256" key="5">
    <source>
        <dbReference type="ARBA" id="ARBA00023136"/>
    </source>
</evidence>
<feature type="region of interest" description="Disordered" evidence="7">
    <location>
        <begin position="131"/>
        <end position="198"/>
    </location>
</feature>
<dbReference type="InterPro" id="IPR024528">
    <property type="entry name" value="ThrE_2"/>
</dbReference>
<comment type="similarity">
    <text evidence="6">Belongs to the ThrE exporter (TC 2.A.79) family.</text>
</comment>
<feature type="transmembrane region" description="Helical" evidence="8">
    <location>
        <begin position="835"/>
        <end position="854"/>
    </location>
</feature>
<dbReference type="InterPro" id="IPR010619">
    <property type="entry name" value="ThrE-like_N"/>
</dbReference>
<feature type="transmembrane region" description="Helical" evidence="8">
    <location>
        <begin position="788"/>
        <end position="805"/>
    </location>
</feature>
<protein>
    <recommendedName>
        <fullName evidence="2">Pheromone-regulated membrane protein 10</fullName>
    </recommendedName>
</protein>
<evidence type="ECO:0000313" key="11">
    <source>
        <dbReference type="EMBL" id="ODV68855.1"/>
    </source>
</evidence>
<dbReference type="Pfam" id="PF06738">
    <property type="entry name" value="ThrE"/>
    <property type="match status" value="1"/>
</dbReference>
<feature type="transmembrane region" description="Helical" evidence="8">
    <location>
        <begin position="626"/>
        <end position="647"/>
    </location>
</feature>
<feature type="region of interest" description="Disordered" evidence="7">
    <location>
        <begin position="333"/>
        <end position="359"/>
    </location>
</feature>
<evidence type="ECO:0000256" key="4">
    <source>
        <dbReference type="ARBA" id="ARBA00022989"/>
    </source>
</evidence>
<dbReference type="EMBL" id="KV454539">
    <property type="protein sequence ID" value="ODV68855.1"/>
    <property type="molecule type" value="Genomic_DNA"/>
</dbReference>
<keyword evidence="3 8" id="KW-0812">Transmembrane</keyword>
<feature type="transmembrane region" description="Helical" evidence="8">
    <location>
        <begin position="654"/>
        <end position="671"/>
    </location>
</feature>
<dbReference type="Pfam" id="PF12821">
    <property type="entry name" value="ThrE_2"/>
    <property type="match status" value="1"/>
</dbReference>
<feature type="region of interest" description="Disordered" evidence="7">
    <location>
        <begin position="247"/>
        <end position="277"/>
    </location>
</feature>
<feature type="compositionally biased region" description="Polar residues" evidence="7">
    <location>
        <begin position="172"/>
        <end position="198"/>
    </location>
</feature>
<keyword evidence="12" id="KW-1185">Reference proteome</keyword>
<evidence type="ECO:0000256" key="8">
    <source>
        <dbReference type="SAM" id="Phobius"/>
    </source>
</evidence>
<evidence type="ECO:0000256" key="2">
    <source>
        <dbReference type="ARBA" id="ARBA00019535"/>
    </source>
</evidence>
<sequence length="948" mass="104039">MSSIKSGGSSDDDDDASSVNHRTNINLPKIDLSYVRQQNAKDSSPHPITKVGKNLIRKPSNKSLARSDSKSSIKAAAILELPRKLSSGTLGEVRDSIDLSNDYSLPTFRFDACEADVRNRLFDAFDNDPADDFSDESDFDEPTHHRQGPQAFDTDSSDESDQNEDDDPVRLSQLTDSQLSNFKPPTERSISNVESNSSKNGHLKKIWKKLSLAEPSKIDDIYDKHDRNSAHSDGFIGKVLNYSTGTSGGLTPGASNRNSRAKPLDEEQVVGGAMDSPDSIEMKKLDFSSYNKEAQSMILSHIPEAADFFKNPKNLDYLNDHTLANSTSFFIEKDNNSDQNQNDSVSSKNNSFDNNVRNMNLQNLDDSDEETKLPQFKAGVLSSILKLYQTQGQAFPQQQSRPLMDKLPAESSRTSINDNLSTLGPTSPTSPVDITKLNTTFNSNISDTSFSPNTNRESTSSAELEKEPTQEGLPSFLNAKPKLPPKKKLPKISSKIKSRKKEQARQLRITVHIADILQRQRFILRMCKALMKYGAPTHRLEEYMVMTSKVLEIDGQFIYFPGCMIVAFSDASTRTSEIHLVKCNQGVNLSKLADTHAIYKRVIHDLVSVEQAAGDLEELLRRKNRFNPWICVFLYGLGSASVSPFAFSGNWMDVPISFGLGLCIGYLQYIISSISNLYSSVFEVSASIVVSFVARAIGSIRGGELFCFGAIAQGSLALILPGYIILCGSLELQSRNLVAGSVRMFYAIIYSLFLGFGITLGSALYGWVDKDGTNQAKCSPGHNIDDKWRILFIPLFSVCLGLINQARFTQLPAMVFISCIGYLVNYFAGKHFNDVTEFSAAIGSFVIGILGNMYSRIGKGMAVSVMLPGIFLQVPSGIASQSTLLSGVNTANEITNSTSSGHHQESQITSLSFGASMVEVSIGITVGVFAAALVLYPFGKKRTGLFTL</sequence>
<feature type="compositionally biased region" description="Low complexity" evidence="7">
    <location>
        <begin position="337"/>
        <end position="351"/>
    </location>
</feature>
<organism evidence="11 12">
    <name type="scientific">Hyphopichia burtonii NRRL Y-1933</name>
    <dbReference type="NCBI Taxonomy" id="984485"/>
    <lineage>
        <taxon>Eukaryota</taxon>
        <taxon>Fungi</taxon>
        <taxon>Dikarya</taxon>
        <taxon>Ascomycota</taxon>
        <taxon>Saccharomycotina</taxon>
        <taxon>Pichiomycetes</taxon>
        <taxon>Debaryomycetaceae</taxon>
        <taxon>Hyphopichia</taxon>
    </lineage>
</organism>
<evidence type="ECO:0000259" key="10">
    <source>
        <dbReference type="Pfam" id="PF12821"/>
    </source>
</evidence>
<dbReference type="OrthoDB" id="413008at2759"/>
<dbReference type="STRING" id="984485.A0A1E4RP48"/>
<feature type="domain" description="Threonine/Serine exporter ThrE" evidence="10">
    <location>
        <begin position="790"/>
        <end position="932"/>
    </location>
</feature>
<dbReference type="PANTHER" id="PTHR31082:SF4">
    <property type="entry name" value="PHEROMONE-REGULATED MEMBRANE PROTEIN 10"/>
    <property type="match status" value="1"/>
</dbReference>
<evidence type="ECO:0000256" key="3">
    <source>
        <dbReference type="ARBA" id="ARBA00022692"/>
    </source>
</evidence>
<comment type="subcellular location">
    <subcellularLocation>
        <location evidence="1">Membrane</location>
        <topology evidence="1">Multi-pass membrane protein</topology>
    </subcellularLocation>
</comment>
<feature type="compositionally biased region" description="Polar residues" evidence="7">
    <location>
        <begin position="411"/>
        <end position="462"/>
    </location>
</feature>
<feature type="compositionally biased region" description="Acidic residues" evidence="7">
    <location>
        <begin position="155"/>
        <end position="167"/>
    </location>
</feature>
<feature type="region of interest" description="Disordered" evidence="7">
    <location>
        <begin position="38"/>
        <end position="71"/>
    </location>
</feature>
<accession>A0A1E4RP48</accession>
<name>A0A1E4RP48_9ASCO</name>
<feature type="transmembrane region" description="Helical" evidence="8">
    <location>
        <begin position="745"/>
        <end position="768"/>
    </location>
</feature>
<evidence type="ECO:0000259" key="9">
    <source>
        <dbReference type="Pfam" id="PF06738"/>
    </source>
</evidence>
<feature type="region of interest" description="Disordered" evidence="7">
    <location>
        <begin position="393"/>
        <end position="497"/>
    </location>
</feature>
<feature type="domain" description="Threonine/serine exporter-like N-terminal" evidence="9">
    <location>
        <begin position="521"/>
        <end position="764"/>
    </location>
</feature>
<dbReference type="RefSeq" id="XP_020077922.1">
    <property type="nucleotide sequence ID" value="XM_020222501.1"/>
</dbReference>
<dbReference type="AlphaFoldDB" id="A0A1E4RP48"/>
<dbReference type="GO" id="GO:0016020">
    <property type="term" value="C:membrane"/>
    <property type="evidence" value="ECO:0007669"/>
    <property type="project" value="UniProtKB-SubCell"/>
</dbReference>
<dbReference type="Proteomes" id="UP000095085">
    <property type="component" value="Unassembled WGS sequence"/>
</dbReference>
<feature type="transmembrane region" description="Helical" evidence="8">
    <location>
        <begin position="677"/>
        <end position="698"/>
    </location>
</feature>
<proteinExistence type="inferred from homology"/>
<evidence type="ECO:0000256" key="7">
    <source>
        <dbReference type="SAM" id="MobiDB-lite"/>
    </source>
</evidence>
<evidence type="ECO:0000313" key="12">
    <source>
        <dbReference type="Proteomes" id="UP000095085"/>
    </source>
</evidence>
<feature type="transmembrane region" description="Helical" evidence="8">
    <location>
        <begin position="920"/>
        <end position="938"/>
    </location>
</feature>
<gene>
    <name evidence="11" type="ORF">HYPBUDRAFT_160684</name>
</gene>
<dbReference type="GeneID" id="30997050"/>
<feature type="transmembrane region" description="Helical" evidence="8">
    <location>
        <begin position="811"/>
        <end position="828"/>
    </location>
</feature>
<dbReference type="GO" id="GO:0022857">
    <property type="term" value="F:transmembrane transporter activity"/>
    <property type="evidence" value="ECO:0007669"/>
    <property type="project" value="InterPro"/>
</dbReference>
<evidence type="ECO:0000256" key="6">
    <source>
        <dbReference type="ARBA" id="ARBA00034125"/>
    </source>
</evidence>
<feature type="compositionally biased region" description="Acidic residues" evidence="7">
    <location>
        <begin position="131"/>
        <end position="140"/>
    </location>
</feature>
<reference evidence="12" key="1">
    <citation type="submission" date="2016-05" db="EMBL/GenBank/DDBJ databases">
        <title>Comparative genomics of biotechnologically important yeasts.</title>
        <authorList>
            <consortium name="DOE Joint Genome Institute"/>
            <person name="Riley R."/>
            <person name="Haridas S."/>
            <person name="Wolfe K.H."/>
            <person name="Lopes M.R."/>
            <person name="Hittinger C.T."/>
            <person name="Goker M."/>
            <person name="Salamov A."/>
            <person name="Wisecaver J."/>
            <person name="Long T.M."/>
            <person name="Aerts A.L."/>
            <person name="Barry K."/>
            <person name="Choi C."/>
            <person name="Clum A."/>
            <person name="Coughlan A.Y."/>
            <person name="Deshpande S."/>
            <person name="Douglass A.P."/>
            <person name="Hanson S.J."/>
            <person name="Klenk H.-P."/>
            <person name="Labutti K."/>
            <person name="Lapidus A."/>
            <person name="Lindquist E."/>
            <person name="Lipzen A."/>
            <person name="Meier-Kolthoff J.P."/>
            <person name="Ohm R.A."/>
            <person name="Otillar R.P."/>
            <person name="Pangilinan J."/>
            <person name="Peng Y."/>
            <person name="Rokas A."/>
            <person name="Rosa C.A."/>
            <person name="Scheuner C."/>
            <person name="Sibirny A.A."/>
            <person name="Slot J.C."/>
            <person name="Stielow J.B."/>
            <person name="Sun H."/>
            <person name="Kurtzman C.P."/>
            <person name="Blackwell M."/>
            <person name="Grigoriev I.V."/>
            <person name="Jeffries T.W."/>
        </authorList>
    </citation>
    <scope>NUCLEOTIDE SEQUENCE [LARGE SCALE GENOMIC DNA]</scope>
    <source>
        <strain evidence="12">NRRL Y-1933</strain>
    </source>
</reference>
<evidence type="ECO:0000256" key="1">
    <source>
        <dbReference type="ARBA" id="ARBA00004141"/>
    </source>
</evidence>
<feature type="compositionally biased region" description="Basic residues" evidence="7">
    <location>
        <begin position="483"/>
        <end position="497"/>
    </location>
</feature>
<keyword evidence="4 8" id="KW-1133">Transmembrane helix</keyword>
<dbReference type="PANTHER" id="PTHR31082">
    <property type="entry name" value="PHEROMONE-REGULATED MEMBRANE PROTEIN 10"/>
    <property type="match status" value="1"/>
</dbReference>
<keyword evidence="5 8" id="KW-0472">Membrane</keyword>
<feature type="transmembrane region" description="Helical" evidence="8">
    <location>
        <begin position="705"/>
        <end position="725"/>
    </location>
</feature>